<reference evidence="2" key="1">
    <citation type="submission" date="2012-10" db="EMBL/GenBank/DDBJ databases">
        <title>Towards defining the chloroviruses: a genomic journey through a genus of large DNA viruses.</title>
        <authorList>
            <person name="Jeanniard A."/>
            <person name="Dunigan D.D."/>
            <person name="Gurnon J.R."/>
            <person name="Agarkova I."/>
            <person name="Kang M."/>
            <person name="Vitek J."/>
            <person name="Duncan G."/>
            <person name="McClung O.W."/>
            <person name="Larsen M."/>
            <person name="Claverie J.-M."/>
            <person name="Van Etten J.L."/>
            <person name="Blanc G."/>
        </authorList>
    </citation>
    <scope>NUCLEOTIDE SEQUENCE</scope>
</reference>
<dbReference type="GeneID" id="40525466"/>
<keyword evidence="1" id="KW-0175">Coiled coil</keyword>
<proteinExistence type="predicted"/>
<protein>
    <submittedName>
        <fullName evidence="2">Uncharacterized protein</fullName>
    </submittedName>
</protein>
<feature type="coiled-coil region" evidence="1">
    <location>
        <begin position="67"/>
        <end position="125"/>
    </location>
</feature>
<evidence type="ECO:0000256" key="1">
    <source>
        <dbReference type="SAM" id="Coils"/>
    </source>
</evidence>
<dbReference type="KEGG" id="vg:40525466"/>
<sequence>MKDMPQEKPILVDDAIKRYVDSILTPEKFVLKSETDSSSEEDFPEWFAPFAKRISKLEIDDEQDSSIQQNLKLLSNYMDKIDELREKDDMIRSHENEIDDQRNTINSLTEKIDDQQYEIKCLKREIERRDKIVSDVYNKLSKFYGIIKPLDRSTLSACSVASSVGSN</sequence>
<accession>M1I304</accession>
<gene>
    <name evidence="2" type="primary">NYs-1_100L</name>
    <name evidence="2" type="ORF">PBCVNYs1_100L</name>
</gene>
<evidence type="ECO:0000313" key="2">
    <source>
        <dbReference type="EMBL" id="AGE58602.1"/>
    </source>
</evidence>
<name>M1I304_9PHYC</name>
<organism evidence="2">
    <name type="scientific">Paramecium bursaria Chlorella virus NYs1</name>
    <dbReference type="NCBI Taxonomy" id="83442"/>
    <lineage>
        <taxon>Viruses</taxon>
        <taxon>Varidnaviria</taxon>
        <taxon>Bamfordvirae</taxon>
        <taxon>Nucleocytoviricota</taxon>
        <taxon>Megaviricetes</taxon>
        <taxon>Algavirales</taxon>
        <taxon>Phycodnaviridae</taxon>
        <taxon>Chlorovirus</taxon>
        <taxon>Chlorovirus newyorkense</taxon>
    </lineage>
</organism>
<dbReference type="EMBL" id="JX997183">
    <property type="protein sequence ID" value="AGE58602.1"/>
    <property type="molecule type" value="Genomic_DNA"/>
</dbReference>
<dbReference type="RefSeq" id="YP_009665247.1">
    <property type="nucleotide sequence ID" value="NC_043235.1"/>
</dbReference>